<feature type="compositionally biased region" description="Basic and acidic residues" evidence="1">
    <location>
        <begin position="12"/>
        <end position="21"/>
    </location>
</feature>
<comment type="caution">
    <text evidence="2">The sequence shown here is derived from an EMBL/GenBank/DDBJ whole genome shotgun (WGS) entry which is preliminary data.</text>
</comment>
<name>A0A8S3DL59_9BILA</name>
<evidence type="ECO:0000313" key="4">
    <source>
        <dbReference type="Proteomes" id="UP000676336"/>
    </source>
</evidence>
<evidence type="ECO:0000256" key="1">
    <source>
        <dbReference type="SAM" id="MobiDB-lite"/>
    </source>
</evidence>
<dbReference type="EMBL" id="CAJOBI010215545">
    <property type="protein sequence ID" value="CAF5028653.1"/>
    <property type="molecule type" value="Genomic_DNA"/>
</dbReference>
<dbReference type="Proteomes" id="UP000676336">
    <property type="component" value="Unassembled WGS sequence"/>
</dbReference>
<organism evidence="2 4">
    <name type="scientific">Rotaria magnacalcarata</name>
    <dbReference type="NCBI Taxonomy" id="392030"/>
    <lineage>
        <taxon>Eukaryota</taxon>
        <taxon>Metazoa</taxon>
        <taxon>Spiralia</taxon>
        <taxon>Gnathifera</taxon>
        <taxon>Rotifera</taxon>
        <taxon>Eurotatoria</taxon>
        <taxon>Bdelloidea</taxon>
        <taxon>Philodinida</taxon>
        <taxon>Philodinidae</taxon>
        <taxon>Rotaria</taxon>
    </lineage>
</organism>
<dbReference type="AlphaFoldDB" id="A0A8S3DL59"/>
<dbReference type="EMBL" id="CAJOBI010212901">
    <property type="protein sequence ID" value="CAF5022594.1"/>
    <property type="molecule type" value="Genomic_DNA"/>
</dbReference>
<feature type="region of interest" description="Disordered" evidence="1">
    <location>
        <begin position="1"/>
        <end position="21"/>
    </location>
</feature>
<feature type="non-terminal residue" evidence="2">
    <location>
        <position position="1"/>
    </location>
</feature>
<protein>
    <submittedName>
        <fullName evidence="2">Uncharacterized protein</fullName>
    </submittedName>
</protein>
<reference evidence="2" key="1">
    <citation type="submission" date="2021-02" db="EMBL/GenBank/DDBJ databases">
        <authorList>
            <person name="Nowell W R."/>
        </authorList>
    </citation>
    <scope>NUCLEOTIDE SEQUENCE</scope>
</reference>
<evidence type="ECO:0000313" key="3">
    <source>
        <dbReference type="EMBL" id="CAF5028653.1"/>
    </source>
</evidence>
<sequence>MNKLFNLNATVKSDRQEEVAK</sequence>
<gene>
    <name evidence="2" type="ORF">SMN809_LOCUS57711</name>
    <name evidence="3" type="ORF">SMN809_LOCUS57999</name>
</gene>
<accession>A0A8S3DL59</accession>
<feature type="compositionally biased region" description="Polar residues" evidence="1">
    <location>
        <begin position="1"/>
        <end position="11"/>
    </location>
</feature>
<evidence type="ECO:0000313" key="2">
    <source>
        <dbReference type="EMBL" id="CAF5022594.1"/>
    </source>
</evidence>
<proteinExistence type="predicted"/>